<keyword evidence="6" id="KW-0325">Glycoprotein</keyword>
<dbReference type="Pfam" id="PF20519">
    <property type="entry name" value="Polycystin_dom"/>
    <property type="match status" value="1"/>
</dbReference>
<dbReference type="InterPro" id="IPR046791">
    <property type="entry name" value="Polycystin_dom"/>
</dbReference>
<dbReference type="Proteomes" id="UP000694392">
    <property type="component" value="Unplaced"/>
</dbReference>
<feature type="transmembrane region" description="Helical" evidence="7">
    <location>
        <begin position="306"/>
        <end position="335"/>
    </location>
</feature>
<dbReference type="InterPro" id="IPR003915">
    <property type="entry name" value="PKD_2"/>
</dbReference>
<feature type="domain" description="Polycystin" evidence="9">
    <location>
        <begin position="13"/>
        <end position="114"/>
    </location>
</feature>
<dbReference type="AlphaFoldDB" id="A0A8D0GJT6"/>
<evidence type="ECO:0000256" key="5">
    <source>
        <dbReference type="ARBA" id="ARBA00023136"/>
    </source>
</evidence>
<dbReference type="InterPro" id="IPR051223">
    <property type="entry name" value="Polycystin"/>
</dbReference>
<feature type="transmembrane region" description="Helical" evidence="7">
    <location>
        <begin position="208"/>
        <end position="228"/>
    </location>
</feature>
<dbReference type="Ensembl" id="ENSSPUT00000007418.1">
    <property type="protein sequence ID" value="ENSSPUP00000006965.1"/>
    <property type="gene ID" value="ENSSPUG00000005397.1"/>
</dbReference>
<evidence type="ECO:0000256" key="1">
    <source>
        <dbReference type="ARBA" id="ARBA00004141"/>
    </source>
</evidence>
<feature type="transmembrane region" description="Helical" evidence="7">
    <location>
        <begin position="284"/>
        <end position="300"/>
    </location>
</feature>
<proteinExistence type="inferred from homology"/>
<dbReference type="GO" id="GO:0005262">
    <property type="term" value="F:calcium channel activity"/>
    <property type="evidence" value="ECO:0007669"/>
    <property type="project" value="TreeGrafter"/>
</dbReference>
<evidence type="ECO:0000256" key="4">
    <source>
        <dbReference type="ARBA" id="ARBA00022989"/>
    </source>
</evidence>
<reference evidence="10" key="2">
    <citation type="submission" date="2025-09" db="UniProtKB">
        <authorList>
            <consortium name="Ensembl"/>
        </authorList>
    </citation>
    <scope>IDENTIFICATION</scope>
</reference>
<keyword evidence="5 7" id="KW-0472">Membrane</keyword>
<protein>
    <submittedName>
        <fullName evidence="10">Uncharacterized protein</fullName>
    </submittedName>
</protein>
<feature type="domain" description="Polycystin cation channel PKD1/PKD2" evidence="8">
    <location>
        <begin position="121"/>
        <end position="336"/>
    </location>
</feature>
<evidence type="ECO:0000256" key="7">
    <source>
        <dbReference type="SAM" id="Phobius"/>
    </source>
</evidence>
<dbReference type="GO" id="GO:0016020">
    <property type="term" value="C:membrane"/>
    <property type="evidence" value="ECO:0007669"/>
    <property type="project" value="UniProtKB-SubCell"/>
</dbReference>
<dbReference type="Pfam" id="PF08016">
    <property type="entry name" value="PKD_channel"/>
    <property type="match status" value="1"/>
</dbReference>
<dbReference type="PANTHER" id="PTHR10877">
    <property type="entry name" value="POLYCYSTIN FAMILY MEMBER"/>
    <property type="match status" value="1"/>
</dbReference>
<dbReference type="GO" id="GO:0050982">
    <property type="term" value="P:detection of mechanical stimulus"/>
    <property type="evidence" value="ECO:0007669"/>
    <property type="project" value="TreeGrafter"/>
</dbReference>
<keyword evidence="4 7" id="KW-1133">Transmembrane helix</keyword>
<comment type="subcellular location">
    <subcellularLocation>
        <location evidence="1">Membrane</location>
        <topology evidence="1">Multi-pass membrane protein</topology>
    </subcellularLocation>
</comment>
<reference evidence="10" key="1">
    <citation type="submission" date="2025-08" db="UniProtKB">
        <authorList>
            <consortium name="Ensembl"/>
        </authorList>
    </citation>
    <scope>IDENTIFICATION</scope>
</reference>
<evidence type="ECO:0000313" key="11">
    <source>
        <dbReference type="Proteomes" id="UP000694392"/>
    </source>
</evidence>
<dbReference type="InterPro" id="IPR013122">
    <property type="entry name" value="PKD1_2_channel"/>
</dbReference>
<sequence>MSWGPHALGKAAQGSVWVHHNETTLSTYPVWGQFALYQGGGYLARLGTDAREASRVLQHLEQSGWLDRRTRALFVEFTVYNANVDLFCAVTLVLETNPIGVFLAWANLQSIQLYLRSSIRIPVACAQITYLLLILYYLIVQGHELKRQKWSYFTHKGNLLDMSIILTSLAAAGLYGKRHLLQKSLLEKYRQERSRFVSFSEIMKVDSAFTYLIAFLVSVATVKLWNLLQLNPRMLLITQTLHKAWDELLGFLVALGVLLVGYAMTCNCMFGWSIVNFKTFQDSAVTIVGLLIGIFNYEAVTTLDPVLGSLLIVTSVFSMLFVVMNLFVSALLTAFSKEMKSARTSKEESMMQLILLKISALLGIKQPWNQT</sequence>
<keyword evidence="11" id="KW-1185">Reference proteome</keyword>
<evidence type="ECO:0000256" key="6">
    <source>
        <dbReference type="ARBA" id="ARBA00023180"/>
    </source>
</evidence>
<dbReference type="OMA" id="LAWANLQ"/>
<feature type="transmembrane region" description="Helical" evidence="7">
    <location>
        <begin position="248"/>
        <end position="272"/>
    </location>
</feature>
<evidence type="ECO:0000259" key="9">
    <source>
        <dbReference type="Pfam" id="PF20519"/>
    </source>
</evidence>
<dbReference type="PANTHER" id="PTHR10877:SF136">
    <property type="entry name" value="POLYCYSTIN-1-LIKE PROTEIN 3"/>
    <property type="match status" value="1"/>
</dbReference>
<evidence type="ECO:0000256" key="3">
    <source>
        <dbReference type="ARBA" id="ARBA00022692"/>
    </source>
</evidence>
<organism evidence="10 11">
    <name type="scientific">Sphenodon punctatus</name>
    <name type="common">Tuatara</name>
    <name type="synonym">Hatteria punctata</name>
    <dbReference type="NCBI Taxonomy" id="8508"/>
    <lineage>
        <taxon>Eukaryota</taxon>
        <taxon>Metazoa</taxon>
        <taxon>Chordata</taxon>
        <taxon>Craniata</taxon>
        <taxon>Vertebrata</taxon>
        <taxon>Euteleostomi</taxon>
        <taxon>Lepidosauria</taxon>
        <taxon>Sphenodontia</taxon>
        <taxon>Sphenodontidae</taxon>
        <taxon>Sphenodon</taxon>
    </lineage>
</organism>
<dbReference type="PRINTS" id="PR01433">
    <property type="entry name" value="POLYCYSTIN2"/>
</dbReference>
<dbReference type="Gene3D" id="1.10.287.70">
    <property type="match status" value="1"/>
</dbReference>
<accession>A0A8D0GJT6</accession>
<feature type="transmembrane region" description="Helical" evidence="7">
    <location>
        <begin position="119"/>
        <end position="139"/>
    </location>
</feature>
<dbReference type="GeneTree" id="ENSGT00940000162813"/>
<evidence type="ECO:0000256" key="2">
    <source>
        <dbReference type="ARBA" id="ARBA00007200"/>
    </source>
</evidence>
<dbReference type="FunFam" id="1.10.287.70:FF:000086">
    <property type="entry name" value="Polycystic kidney disease 2"/>
    <property type="match status" value="1"/>
</dbReference>
<evidence type="ECO:0000313" key="10">
    <source>
        <dbReference type="Ensembl" id="ENSSPUP00000006965.1"/>
    </source>
</evidence>
<name>A0A8D0GJT6_SPHPU</name>
<evidence type="ECO:0000259" key="8">
    <source>
        <dbReference type="Pfam" id="PF08016"/>
    </source>
</evidence>
<comment type="similarity">
    <text evidence="2">Belongs to the polycystin family.</text>
</comment>
<dbReference type="GO" id="GO:0005509">
    <property type="term" value="F:calcium ion binding"/>
    <property type="evidence" value="ECO:0007669"/>
    <property type="project" value="InterPro"/>
</dbReference>
<keyword evidence="3 7" id="KW-0812">Transmembrane</keyword>